<evidence type="ECO:0000313" key="3">
    <source>
        <dbReference type="EMBL" id="CAA9504633.1"/>
    </source>
</evidence>
<feature type="compositionally biased region" description="Polar residues" evidence="1">
    <location>
        <begin position="1"/>
        <end position="10"/>
    </location>
</feature>
<keyword evidence="2" id="KW-1133">Transmembrane helix</keyword>
<feature type="compositionally biased region" description="Low complexity" evidence="1">
    <location>
        <begin position="58"/>
        <end position="80"/>
    </location>
</feature>
<proteinExistence type="predicted"/>
<evidence type="ECO:0000256" key="1">
    <source>
        <dbReference type="SAM" id="MobiDB-lite"/>
    </source>
</evidence>
<dbReference type="EMBL" id="CADCVM010000291">
    <property type="protein sequence ID" value="CAA9504633.1"/>
    <property type="molecule type" value="Genomic_DNA"/>
</dbReference>
<protein>
    <recommendedName>
        <fullName evidence="4">Gram-positive cocci surface proteins LPxTG domain-containing protein</fullName>
    </recommendedName>
</protein>
<keyword evidence="2" id="KW-0472">Membrane</keyword>
<sequence>MAQGSPSAAQYQGGGSGYCPPNTMCAESLGDGADDFSENAEQGTGAVNDAMEGVPSNASAISSDASTPAAPAFSAGGSAAHETGGPDGITALPETGGASLAALGSGMLLTAFGLMALRRVG</sequence>
<accession>A0A6J4STB0</accession>
<evidence type="ECO:0000256" key="2">
    <source>
        <dbReference type="SAM" id="Phobius"/>
    </source>
</evidence>
<organism evidence="3">
    <name type="scientific">uncultured Rubrobacteraceae bacterium</name>
    <dbReference type="NCBI Taxonomy" id="349277"/>
    <lineage>
        <taxon>Bacteria</taxon>
        <taxon>Bacillati</taxon>
        <taxon>Actinomycetota</taxon>
        <taxon>Rubrobacteria</taxon>
        <taxon>Rubrobacterales</taxon>
        <taxon>Rubrobacteraceae</taxon>
        <taxon>environmental samples</taxon>
    </lineage>
</organism>
<reference evidence="3" key="1">
    <citation type="submission" date="2020-02" db="EMBL/GenBank/DDBJ databases">
        <authorList>
            <person name="Meier V. D."/>
        </authorList>
    </citation>
    <scope>NUCLEOTIDE SEQUENCE</scope>
    <source>
        <strain evidence="3">AVDCRST_MAG05</strain>
    </source>
</reference>
<feature type="transmembrane region" description="Helical" evidence="2">
    <location>
        <begin position="98"/>
        <end position="117"/>
    </location>
</feature>
<evidence type="ECO:0008006" key="4">
    <source>
        <dbReference type="Google" id="ProtNLM"/>
    </source>
</evidence>
<feature type="region of interest" description="Disordered" evidence="1">
    <location>
        <begin position="1"/>
        <end position="96"/>
    </location>
</feature>
<dbReference type="AlphaFoldDB" id="A0A6J4STB0"/>
<keyword evidence="2" id="KW-0812">Transmembrane</keyword>
<gene>
    <name evidence="3" type="ORF">AVDCRST_MAG05-2650</name>
</gene>
<name>A0A6J4STB0_9ACTN</name>